<sequence length="77" mass="8742">MINDTTAIDRLLLQPSRFFWSVHLITNFSSLHAWETRTPLNARSVHPSGGIGGGRLRSGRNFYGSRARKTIFAEKLR</sequence>
<evidence type="ECO:0000313" key="1">
    <source>
        <dbReference type="EMBL" id="GIY24008.1"/>
    </source>
</evidence>
<proteinExistence type="predicted"/>
<gene>
    <name evidence="1" type="ORF">CEXT_477401</name>
</gene>
<organism evidence="1 2">
    <name type="scientific">Caerostris extrusa</name>
    <name type="common">Bark spider</name>
    <name type="synonym">Caerostris bankana</name>
    <dbReference type="NCBI Taxonomy" id="172846"/>
    <lineage>
        <taxon>Eukaryota</taxon>
        <taxon>Metazoa</taxon>
        <taxon>Ecdysozoa</taxon>
        <taxon>Arthropoda</taxon>
        <taxon>Chelicerata</taxon>
        <taxon>Arachnida</taxon>
        <taxon>Araneae</taxon>
        <taxon>Araneomorphae</taxon>
        <taxon>Entelegynae</taxon>
        <taxon>Araneoidea</taxon>
        <taxon>Araneidae</taxon>
        <taxon>Caerostris</taxon>
    </lineage>
</organism>
<dbReference type="AlphaFoldDB" id="A0AAV4RP13"/>
<name>A0AAV4RP13_CAEEX</name>
<reference evidence="1 2" key="1">
    <citation type="submission" date="2021-06" db="EMBL/GenBank/DDBJ databases">
        <title>Caerostris extrusa draft genome.</title>
        <authorList>
            <person name="Kono N."/>
            <person name="Arakawa K."/>
        </authorList>
    </citation>
    <scope>NUCLEOTIDE SEQUENCE [LARGE SCALE GENOMIC DNA]</scope>
</reference>
<keyword evidence="2" id="KW-1185">Reference proteome</keyword>
<accession>A0AAV4RP13</accession>
<dbReference type="EMBL" id="BPLR01008337">
    <property type="protein sequence ID" value="GIY24008.1"/>
    <property type="molecule type" value="Genomic_DNA"/>
</dbReference>
<comment type="caution">
    <text evidence="1">The sequence shown here is derived from an EMBL/GenBank/DDBJ whole genome shotgun (WGS) entry which is preliminary data.</text>
</comment>
<dbReference type="Proteomes" id="UP001054945">
    <property type="component" value="Unassembled WGS sequence"/>
</dbReference>
<evidence type="ECO:0000313" key="2">
    <source>
        <dbReference type="Proteomes" id="UP001054945"/>
    </source>
</evidence>
<evidence type="ECO:0008006" key="3">
    <source>
        <dbReference type="Google" id="ProtNLM"/>
    </source>
</evidence>
<protein>
    <recommendedName>
        <fullName evidence="3">Ribosomal protein L2</fullName>
    </recommendedName>
</protein>